<dbReference type="AlphaFoldDB" id="A0A371CXV5"/>
<keyword evidence="3" id="KW-1185">Reference proteome</keyword>
<name>A0A371CXV5_9APHY</name>
<gene>
    <name evidence="2" type="ORF">OH76DRAFT_1358424</name>
</gene>
<evidence type="ECO:0000313" key="3">
    <source>
        <dbReference type="Proteomes" id="UP000256964"/>
    </source>
</evidence>
<feature type="domain" description="Fungal-type protein kinase" evidence="1">
    <location>
        <begin position="5"/>
        <end position="85"/>
    </location>
</feature>
<dbReference type="InterPro" id="IPR040976">
    <property type="entry name" value="Pkinase_fungal"/>
</dbReference>
<feature type="non-terminal residue" evidence="2">
    <location>
        <position position="85"/>
    </location>
</feature>
<proteinExistence type="predicted"/>
<dbReference type="SUPFAM" id="SSF56112">
    <property type="entry name" value="Protein kinase-like (PK-like)"/>
    <property type="match status" value="1"/>
</dbReference>
<protein>
    <recommendedName>
        <fullName evidence="1">Fungal-type protein kinase domain-containing protein</fullName>
    </recommendedName>
</protein>
<dbReference type="OrthoDB" id="5584477at2759"/>
<accession>A0A371CXV5</accession>
<organism evidence="2 3">
    <name type="scientific">Lentinus brumalis</name>
    <dbReference type="NCBI Taxonomy" id="2498619"/>
    <lineage>
        <taxon>Eukaryota</taxon>
        <taxon>Fungi</taxon>
        <taxon>Dikarya</taxon>
        <taxon>Basidiomycota</taxon>
        <taxon>Agaricomycotina</taxon>
        <taxon>Agaricomycetes</taxon>
        <taxon>Polyporales</taxon>
        <taxon>Polyporaceae</taxon>
        <taxon>Lentinus</taxon>
    </lineage>
</organism>
<sequence length="85" mass="9777">MPASAHRLLWQNGIYHLDPSLANTMVRWIDGTYRGVLNDWDLASIRDESPHGQLEPIGTRVFMSVDLMTSDALQGRVERLYRHDL</sequence>
<dbReference type="Proteomes" id="UP000256964">
    <property type="component" value="Unassembled WGS sequence"/>
</dbReference>
<dbReference type="Pfam" id="PF17667">
    <property type="entry name" value="Pkinase_fungal"/>
    <property type="match status" value="1"/>
</dbReference>
<reference evidence="2 3" key="1">
    <citation type="journal article" date="2018" name="Biotechnol. Biofuels">
        <title>Integrative visual omics of the white-rot fungus Polyporus brumalis exposes the biotechnological potential of its oxidative enzymes for delignifying raw plant biomass.</title>
        <authorList>
            <person name="Miyauchi S."/>
            <person name="Rancon A."/>
            <person name="Drula E."/>
            <person name="Hage H."/>
            <person name="Chaduli D."/>
            <person name="Favel A."/>
            <person name="Grisel S."/>
            <person name="Henrissat B."/>
            <person name="Herpoel-Gimbert I."/>
            <person name="Ruiz-Duenas F.J."/>
            <person name="Chevret D."/>
            <person name="Hainaut M."/>
            <person name="Lin J."/>
            <person name="Wang M."/>
            <person name="Pangilinan J."/>
            <person name="Lipzen A."/>
            <person name="Lesage-Meessen L."/>
            <person name="Navarro D."/>
            <person name="Riley R."/>
            <person name="Grigoriev I.V."/>
            <person name="Zhou S."/>
            <person name="Raouche S."/>
            <person name="Rosso M.N."/>
        </authorList>
    </citation>
    <scope>NUCLEOTIDE SEQUENCE [LARGE SCALE GENOMIC DNA]</scope>
    <source>
        <strain evidence="2 3">BRFM 1820</strain>
    </source>
</reference>
<evidence type="ECO:0000259" key="1">
    <source>
        <dbReference type="Pfam" id="PF17667"/>
    </source>
</evidence>
<dbReference type="EMBL" id="KZ857441">
    <property type="protein sequence ID" value="RDX45107.1"/>
    <property type="molecule type" value="Genomic_DNA"/>
</dbReference>
<evidence type="ECO:0000313" key="2">
    <source>
        <dbReference type="EMBL" id="RDX45107.1"/>
    </source>
</evidence>
<dbReference type="InterPro" id="IPR011009">
    <property type="entry name" value="Kinase-like_dom_sf"/>
</dbReference>